<keyword evidence="3" id="KW-1185">Reference proteome</keyword>
<dbReference type="RefSeq" id="WP_028327129.1">
    <property type="nucleotide sequence ID" value="NZ_LT906453.1"/>
</dbReference>
<dbReference type="AlphaFoldDB" id="A0A239VD60"/>
<gene>
    <name evidence="2" type="ORF">SAMEA4475696_00905</name>
</gene>
<dbReference type="KEGG" id="dco:SAMEA4475696_0905"/>
<name>A0A239VD60_9MICO</name>
<evidence type="ECO:0000313" key="3">
    <source>
        <dbReference type="Proteomes" id="UP000242637"/>
    </source>
</evidence>
<organism evidence="2 3">
    <name type="scientific">Dermatophilus congolensis</name>
    <dbReference type="NCBI Taxonomy" id="1863"/>
    <lineage>
        <taxon>Bacteria</taxon>
        <taxon>Bacillati</taxon>
        <taxon>Actinomycetota</taxon>
        <taxon>Actinomycetes</taxon>
        <taxon>Micrococcales</taxon>
        <taxon>Dermatophilaceae</taxon>
        <taxon>Dermatophilus</taxon>
    </lineage>
</organism>
<accession>A0A239VD60</accession>
<reference evidence="2 3" key="1">
    <citation type="submission" date="2017-06" db="EMBL/GenBank/DDBJ databases">
        <authorList>
            <consortium name="Pathogen Informatics"/>
        </authorList>
    </citation>
    <scope>NUCLEOTIDE SEQUENCE [LARGE SCALE GENOMIC DNA]</scope>
    <source>
        <strain evidence="2 3">NCTC13039</strain>
    </source>
</reference>
<dbReference type="GeneID" id="63459154"/>
<feature type="compositionally biased region" description="Basic residues" evidence="1">
    <location>
        <begin position="8"/>
        <end position="20"/>
    </location>
</feature>
<dbReference type="Proteomes" id="UP000242637">
    <property type="component" value="Chromosome 1"/>
</dbReference>
<dbReference type="OrthoDB" id="4409815at2"/>
<dbReference type="EMBL" id="LT906453">
    <property type="protein sequence ID" value="SNV20070.1"/>
    <property type="molecule type" value="Genomic_DNA"/>
</dbReference>
<protein>
    <submittedName>
        <fullName evidence="2">Uncharacterized protein</fullName>
    </submittedName>
</protein>
<feature type="region of interest" description="Disordered" evidence="1">
    <location>
        <begin position="59"/>
        <end position="117"/>
    </location>
</feature>
<evidence type="ECO:0000256" key="1">
    <source>
        <dbReference type="SAM" id="MobiDB-lite"/>
    </source>
</evidence>
<evidence type="ECO:0000313" key="2">
    <source>
        <dbReference type="EMBL" id="SNV20070.1"/>
    </source>
</evidence>
<proteinExistence type="predicted"/>
<sequence length="332" mass="37607">MDSDKTPLHRSRQREHRRAHPHDVYDVMAEGFATEKDTNTGAGSEVEFLRALNLLRETTPIIQPSHPTPTEETPTPPSTIPAIEIYLTPRTPETDPNEPEPHRHNEPEEPEEIDTTPVSAEEMTGIWLTTVTGHTSPVWLDGEPAEPEDLGVPDDISDRLRDWAELWNTQWHPDSGWLPRARITDYEALGQWLGRRVKDVSGAVTVTVQLSHLGRAGITVVQPPETRQPVRVLLMNDYGLNWPIWVADDADFVTEYGVGSFSSEINARIEAWTAQFHQHMNPQTGWQAPHLATHYAETAEDLVLAIAEELGPDYLVELDLWELHLRQPPRRN</sequence>
<feature type="region of interest" description="Disordered" evidence="1">
    <location>
        <begin position="1"/>
        <end position="25"/>
    </location>
</feature>